<dbReference type="EMBL" id="JAWWNJ010000045">
    <property type="protein sequence ID" value="KAK7018902.1"/>
    <property type="molecule type" value="Genomic_DNA"/>
</dbReference>
<feature type="region of interest" description="Disordered" evidence="1">
    <location>
        <begin position="438"/>
        <end position="457"/>
    </location>
</feature>
<protein>
    <submittedName>
        <fullName evidence="2">Uncharacterized protein</fullName>
    </submittedName>
</protein>
<proteinExistence type="predicted"/>
<organism evidence="2 3">
    <name type="scientific">Favolaschia claudopus</name>
    <dbReference type="NCBI Taxonomy" id="2862362"/>
    <lineage>
        <taxon>Eukaryota</taxon>
        <taxon>Fungi</taxon>
        <taxon>Dikarya</taxon>
        <taxon>Basidiomycota</taxon>
        <taxon>Agaricomycotina</taxon>
        <taxon>Agaricomycetes</taxon>
        <taxon>Agaricomycetidae</taxon>
        <taxon>Agaricales</taxon>
        <taxon>Marasmiineae</taxon>
        <taxon>Mycenaceae</taxon>
        <taxon>Favolaschia</taxon>
    </lineage>
</organism>
<comment type="caution">
    <text evidence="2">The sequence shown here is derived from an EMBL/GenBank/DDBJ whole genome shotgun (WGS) entry which is preliminary data.</text>
</comment>
<evidence type="ECO:0000256" key="1">
    <source>
        <dbReference type="SAM" id="MobiDB-lite"/>
    </source>
</evidence>
<sequence length="522" mass="58875">MTRARGEQANSTEQRNPYNVAAFKLDKWRKKTFQWSPRITRVWVEQTTSGSEHKITKDAKRVELWPSGRWGLPKAARIKLDPLRHGIRYLLRPNGVEAIRSQSLQFLQAVRREPLGIESLSSFDKFENHASVVDFESNCTITLPTDDPDWLWMGWDWEADVSRNRGVYARKTEELHQDWVHARPERRKAGCDEQLWRIAGRGGRGRGMRMGTYARADTLSGVYTLVSQANRIRRAATPSFSSPPPCSIFTLLGGCRRGWGDGFEASPPRLQTRRSPAVHRATLFTLRGNPPWHERLRIRTYAGIKVKTKMLRHGPPPPSQVSFPLLLLRSRVEAQGACVTWERRAGDVSRGCKVDVDLSSPPPPQVSSRFDSSFLVLETGVFARGLCYLRTRSKSGVREPEEGRGGGLGVRPRMGGRGRDRLRLGCAEEWEWEYEAGRRGRGGRGTGMSTRGRDGYVPGVSIATTTAREAARGRESLQREFAAAVYIRGGGGDNQRTGGEGTVYIRMRRDLGKAGWGWYWEI</sequence>
<evidence type="ECO:0000313" key="3">
    <source>
        <dbReference type="Proteomes" id="UP001362999"/>
    </source>
</evidence>
<dbReference type="AlphaFoldDB" id="A0AAW0AZS6"/>
<keyword evidence="3" id="KW-1185">Reference proteome</keyword>
<evidence type="ECO:0000313" key="2">
    <source>
        <dbReference type="EMBL" id="KAK7018902.1"/>
    </source>
</evidence>
<gene>
    <name evidence="2" type="ORF">R3P38DRAFT_2783606</name>
</gene>
<name>A0AAW0AZS6_9AGAR</name>
<accession>A0AAW0AZS6</accession>
<reference evidence="2 3" key="1">
    <citation type="journal article" date="2024" name="J Genomics">
        <title>Draft genome sequencing and assembly of Favolaschia claudopus CIRM-BRFM 2984 isolated from oak limbs.</title>
        <authorList>
            <person name="Navarro D."/>
            <person name="Drula E."/>
            <person name="Chaduli D."/>
            <person name="Cazenave R."/>
            <person name="Ahrendt S."/>
            <person name="Wang J."/>
            <person name="Lipzen A."/>
            <person name="Daum C."/>
            <person name="Barry K."/>
            <person name="Grigoriev I.V."/>
            <person name="Favel A."/>
            <person name="Rosso M.N."/>
            <person name="Martin F."/>
        </authorList>
    </citation>
    <scope>NUCLEOTIDE SEQUENCE [LARGE SCALE GENOMIC DNA]</scope>
    <source>
        <strain evidence="2 3">CIRM-BRFM 2984</strain>
    </source>
</reference>
<dbReference type="Proteomes" id="UP001362999">
    <property type="component" value="Unassembled WGS sequence"/>
</dbReference>